<protein>
    <submittedName>
        <fullName evidence="14">Receptor activity-modifying protein 2 isoform X1</fullName>
    </submittedName>
</protein>
<evidence type="ECO:0000256" key="9">
    <source>
        <dbReference type="ARBA" id="ARBA00023157"/>
    </source>
</evidence>
<evidence type="ECO:0000256" key="4">
    <source>
        <dbReference type="ARBA" id="ARBA00022475"/>
    </source>
</evidence>
<keyword evidence="10 14" id="KW-0675">Receptor</keyword>
<keyword evidence="5 11" id="KW-0812">Transmembrane</keyword>
<evidence type="ECO:0000313" key="14">
    <source>
        <dbReference type="RefSeq" id="XP_068073351.1"/>
    </source>
</evidence>
<keyword evidence="13" id="KW-1185">Reference proteome</keyword>
<dbReference type="Proteomes" id="UP000000437">
    <property type="component" value="Chromosome 24"/>
</dbReference>
<dbReference type="InterPro" id="IPR038126">
    <property type="entry name" value="RAMP_sf"/>
</dbReference>
<comment type="subcellular location">
    <subcellularLocation>
        <location evidence="1">Cell membrane</location>
        <topology evidence="1">Single-pass type I membrane protein</topology>
    </subcellularLocation>
</comment>
<dbReference type="GO" id="GO:0015026">
    <property type="term" value="F:coreceptor activity"/>
    <property type="evidence" value="ECO:0007669"/>
    <property type="project" value="InterPro"/>
</dbReference>
<evidence type="ECO:0000256" key="2">
    <source>
        <dbReference type="ARBA" id="ARBA00007087"/>
    </source>
</evidence>
<feature type="transmembrane region" description="Helical" evidence="11">
    <location>
        <begin position="143"/>
        <end position="164"/>
    </location>
</feature>
<feature type="signal peptide" evidence="12">
    <location>
        <begin position="1"/>
        <end position="19"/>
    </location>
</feature>
<keyword evidence="4" id="KW-1003">Cell membrane</keyword>
<evidence type="ECO:0000256" key="6">
    <source>
        <dbReference type="ARBA" id="ARBA00022729"/>
    </source>
</evidence>
<dbReference type="InterPro" id="IPR006985">
    <property type="entry name" value="RAMP"/>
</dbReference>
<sequence>MFYLSGLLVFLLDLSVSCGQTTRENITAFEGQITQDNKTVFEETFQDQNLQYRRCDEQVLMFYGDYCWAVFSDNMSTIDEQNWCVMEVVLRSYSDLTECMDAASGIAGCFYPNHVVEHLFMGIHQQYFSSCNNEEDLSDAPPGVVLVATLLPIALIPFIVYIVVWKSSLKY</sequence>
<evidence type="ECO:0000256" key="8">
    <source>
        <dbReference type="ARBA" id="ARBA00023136"/>
    </source>
</evidence>
<dbReference type="GeneID" id="137489268"/>
<organism evidence="13 14">
    <name type="scientific">Danio rerio</name>
    <name type="common">Zebrafish</name>
    <name type="synonym">Brachydanio rerio</name>
    <dbReference type="NCBI Taxonomy" id="7955"/>
    <lineage>
        <taxon>Eukaryota</taxon>
        <taxon>Metazoa</taxon>
        <taxon>Chordata</taxon>
        <taxon>Craniata</taxon>
        <taxon>Vertebrata</taxon>
        <taxon>Euteleostomi</taxon>
        <taxon>Actinopterygii</taxon>
        <taxon>Neopterygii</taxon>
        <taxon>Teleostei</taxon>
        <taxon>Ostariophysi</taxon>
        <taxon>Cypriniformes</taxon>
        <taxon>Danionidae</taxon>
        <taxon>Danioninae</taxon>
        <taxon>Danio</taxon>
    </lineage>
</organism>
<evidence type="ECO:0000256" key="7">
    <source>
        <dbReference type="ARBA" id="ARBA00022989"/>
    </source>
</evidence>
<dbReference type="RefSeq" id="XP_068073351.1">
    <property type="nucleotide sequence ID" value="XM_068217250.2"/>
</dbReference>
<keyword evidence="7 11" id="KW-1133">Transmembrane helix</keyword>
<keyword evidence="3" id="KW-0813">Transport</keyword>
<gene>
    <name evidence="14" type="primary">LOC137489268</name>
</gene>
<comment type="similarity">
    <text evidence="2">Belongs to the RAMP family.</text>
</comment>
<evidence type="ECO:0000256" key="10">
    <source>
        <dbReference type="ARBA" id="ARBA00023170"/>
    </source>
</evidence>
<evidence type="ECO:0000256" key="11">
    <source>
        <dbReference type="SAM" id="Phobius"/>
    </source>
</evidence>
<dbReference type="GO" id="GO:0005886">
    <property type="term" value="C:plasma membrane"/>
    <property type="evidence" value="ECO:0007669"/>
    <property type="project" value="UniProtKB-SubCell"/>
</dbReference>
<evidence type="ECO:0000256" key="3">
    <source>
        <dbReference type="ARBA" id="ARBA00022448"/>
    </source>
</evidence>
<name>A0AB32TET4_DANRE</name>
<keyword evidence="6 12" id="KW-0732">Signal</keyword>
<evidence type="ECO:0000256" key="1">
    <source>
        <dbReference type="ARBA" id="ARBA00004251"/>
    </source>
</evidence>
<evidence type="ECO:0000313" key="13">
    <source>
        <dbReference type="Proteomes" id="UP000000437"/>
    </source>
</evidence>
<dbReference type="PANTHER" id="PTHR14076:SF9">
    <property type="entry name" value="RECEPTOR ACTIVITY-MODIFYING PROTEIN 2"/>
    <property type="match status" value="1"/>
</dbReference>
<proteinExistence type="inferred from homology"/>
<accession>A0AB32TET4</accession>
<dbReference type="Gene3D" id="1.10.150.510">
    <property type="entry name" value="Receptor activity modifying family"/>
    <property type="match status" value="1"/>
</dbReference>
<dbReference type="PANTHER" id="PTHR14076">
    <property type="entry name" value="RECEPTOR ACTIVITY MODIFYING PROTEIN RAMP"/>
    <property type="match status" value="1"/>
</dbReference>
<dbReference type="AlphaFoldDB" id="A0AB32TET4"/>
<keyword evidence="8 11" id="KW-0472">Membrane</keyword>
<keyword evidence="9" id="KW-1015">Disulfide bond</keyword>
<dbReference type="KEGG" id="dre:137489268"/>
<evidence type="ECO:0000256" key="12">
    <source>
        <dbReference type="SAM" id="SignalP"/>
    </source>
</evidence>
<feature type="chain" id="PRO_5044341252" evidence="12">
    <location>
        <begin position="20"/>
        <end position="171"/>
    </location>
</feature>
<dbReference type="GO" id="GO:0008277">
    <property type="term" value="P:regulation of G protein-coupled receptor signaling pathway"/>
    <property type="evidence" value="ECO:0007669"/>
    <property type="project" value="InterPro"/>
</dbReference>
<evidence type="ECO:0000256" key="5">
    <source>
        <dbReference type="ARBA" id="ARBA00022692"/>
    </source>
</evidence>
<reference evidence="14" key="1">
    <citation type="submission" date="2025-08" db="UniProtKB">
        <authorList>
            <consortium name="RefSeq"/>
        </authorList>
    </citation>
    <scope>IDENTIFICATION</scope>
    <source>
        <strain evidence="14">Tuebingen</strain>
        <tissue evidence="14">Fibroblasts and whole tissue</tissue>
    </source>
</reference>
<dbReference type="GO" id="GO:0006886">
    <property type="term" value="P:intracellular protein transport"/>
    <property type="evidence" value="ECO:0007669"/>
    <property type="project" value="InterPro"/>
</dbReference>
<dbReference type="Pfam" id="PF04901">
    <property type="entry name" value="RAMP"/>
    <property type="match status" value="1"/>
</dbReference>